<comment type="pathway">
    <text evidence="1">Isoprenoid biosynthesis; dimethylallyl diphosphate biosynthesis; dimethylallyl diphosphate from isopentenyl diphosphate: step 1/1.</text>
</comment>
<dbReference type="Proteomes" id="UP000037460">
    <property type="component" value="Unassembled WGS sequence"/>
</dbReference>
<dbReference type="InterPro" id="IPR033904">
    <property type="entry name" value="Trans_IPPS_HH"/>
</dbReference>
<dbReference type="PROSITE" id="PS01044">
    <property type="entry name" value="SQUALEN_PHYTOEN_SYN_1"/>
    <property type="match status" value="1"/>
</dbReference>
<sequence length="783" mass="86845">MASYGAGMSQHEFMLKDECLVVNYNDEIIGSDNKYNVHKFVAGQPKGIVHRAFSVMLFDDKGRLLLQQRAASKITFPHVWTNTCCSHPLHGQTPPEVDEVYDGKTEPMGIKHAAVRKLRHELGTKAGALKAENFKYMGRVHYWAADSVTHGPNTPWGEHEIDYLLLYQMPPGTTLELAPNADEVMAVDWVTAAELTRRMEDPTLLWSPWFRVIARELLFGWWGDLDKSFKLMPYSPIRRFDAPSEHRKGGGVHDGAAATELADLAAAESKLEWTSAERRTLTLKSEREARRRDLTSATRSKAAAAANKQGAYGKVPTHSHSKKEQLSYPLEIACGLYLKFVPGALPLNLKVKPDDTDLLFCDVKLGEVSRSFAAVIRQLPSDLAVDILIFYIVLRGLDTVEDDMTAFKGKEHVKCEHLRAFGREYLGDEKWSMSGVGEGAERELLEGFGAVSRVFNRLPKSSQDVIRDITIQMGDGMADFVSVDMGQGTVSCEAYARYCHMVAGLVGEGLSLIFVGRGMETEACLGQGVFVWPFCKAPADKPANTLGIANSMGLFLQKTNILRDYLEDYVDNRAFWPQDVRKKFARTNDLGEFARPTAHGAGAKKGAFDAKADPLGAQIVGMGTRTTGLDCLNFLVADALELVPDCLTYLEMLKTPEVFRFCAIPQVMAIATLEEVFDNPKVFTGVVKIRKGLTARLLLDSGSLDGVYVWFNRLARRIASRCPKNDPSREKILKATTVIVNLTQKRATATEHKLLAMRIAVLFAICAAVMAFFFPKALGLQMK</sequence>
<dbReference type="GO" id="GO:0050992">
    <property type="term" value="P:dimethylallyl diphosphate biosynthetic process"/>
    <property type="evidence" value="ECO:0007669"/>
    <property type="project" value="UniProtKB-UniPathway"/>
</dbReference>
<dbReference type="GO" id="GO:0045338">
    <property type="term" value="P:farnesyl diphosphate metabolic process"/>
    <property type="evidence" value="ECO:0007669"/>
    <property type="project" value="InterPro"/>
</dbReference>
<dbReference type="SFLD" id="SFLDG01018">
    <property type="entry name" value="Squalene/Phytoene_Synthase_Lik"/>
    <property type="match status" value="1"/>
</dbReference>
<evidence type="ECO:0000256" key="5">
    <source>
        <dbReference type="ARBA" id="ARBA00023229"/>
    </source>
</evidence>
<dbReference type="EMBL" id="JWZX01003060">
    <property type="protein sequence ID" value="KOO24732.1"/>
    <property type="molecule type" value="Genomic_DNA"/>
</dbReference>
<feature type="domain" description="Nudix hydrolase" evidence="9">
    <location>
        <begin position="48"/>
        <end position="212"/>
    </location>
</feature>
<evidence type="ECO:0000256" key="6">
    <source>
        <dbReference type="ARBA" id="ARBA00023235"/>
    </source>
</evidence>
<dbReference type="SUPFAM" id="SSF55811">
    <property type="entry name" value="Nudix"/>
    <property type="match status" value="1"/>
</dbReference>
<dbReference type="GO" id="GO:0004452">
    <property type="term" value="F:isopentenyl-diphosphate delta-isomerase activity"/>
    <property type="evidence" value="ECO:0007669"/>
    <property type="project" value="UniProtKB-EC"/>
</dbReference>
<protein>
    <recommendedName>
        <fullName evidence="3">isopentenyl-diphosphate Delta-isomerase</fullName>
        <ecNumber evidence="3">5.3.3.2</ecNumber>
    </recommendedName>
</protein>
<evidence type="ECO:0000313" key="10">
    <source>
        <dbReference type="EMBL" id="KOO24732.1"/>
    </source>
</evidence>
<dbReference type="GO" id="GO:0005789">
    <property type="term" value="C:endoplasmic reticulum membrane"/>
    <property type="evidence" value="ECO:0007669"/>
    <property type="project" value="TreeGrafter"/>
</dbReference>
<keyword evidence="6 10" id="KW-0413">Isomerase</keyword>
<keyword evidence="8" id="KW-1133">Transmembrane helix</keyword>
<dbReference type="InterPro" id="IPR011876">
    <property type="entry name" value="IsopentenylPP_isomerase_typ1"/>
</dbReference>
<dbReference type="Pfam" id="PF00293">
    <property type="entry name" value="NUDIX"/>
    <property type="match status" value="1"/>
</dbReference>
<dbReference type="GO" id="GO:0008299">
    <property type="term" value="P:isoprenoid biosynthetic process"/>
    <property type="evidence" value="ECO:0007669"/>
    <property type="project" value="UniProtKB-KW"/>
</dbReference>
<dbReference type="AlphaFoldDB" id="A0A0M0JED5"/>
<keyword evidence="8" id="KW-0472">Membrane</keyword>
<evidence type="ECO:0000256" key="8">
    <source>
        <dbReference type="SAM" id="Phobius"/>
    </source>
</evidence>
<dbReference type="SFLD" id="SFLDS00005">
    <property type="entry name" value="Isoprenoid_Synthase_Type_I"/>
    <property type="match status" value="1"/>
</dbReference>
<comment type="caution">
    <text evidence="10">The sequence shown here is derived from an EMBL/GenBank/DDBJ whole genome shotgun (WGS) entry which is preliminary data.</text>
</comment>
<dbReference type="InterPro" id="IPR044844">
    <property type="entry name" value="Trans_IPPS_euk-type"/>
</dbReference>
<dbReference type="PANTHER" id="PTHR11626">
    <property type="entry name" value="FARNESYL-DIPHOSPHATE FARNESYLTRANSFERASE"/>
    <property type="match status" value="1"/>
</dbReference>
<dbReference type="PANTHER" id="PTHR11626:SF2">
    <property type="entry name" value="SQUALENE SYNTHASE"/>
    <property type="match status" value="1"/>
</dbReference>
<evidence type="ECO:0000313" key="11">
    <source>
        <dbReference type="Proteomes" id="UP000037460"/>
    </source>
</evidence>
<evidence type="ECO:0000256" key="4">
    <source>
        <dbReference type="ARBA" id="ARBA00022679"/>
    </source>
</evidence>
<evidence type="ECO:0000256" key="1">
    <source>
        <dbReference type="ARBA" id="ARBA00004826"/>
    </source>
</evidence>
<dbReference type="InterPro" id="IPR019845">
    <property type="entry name" value="Squalene/phytoene_synthase_CS"/>
</dbReference>
<keyword evidence="5" id="KW-0414">Isoprene biosynthesis</keyword>
<dbReference type="InterPro" id="IPR002060">
    <property type="entry name" value="Squ/phyt_synthse"/>
</dbReference>
<dbReference type="InterPro" id="IPR008949">
    <property type="entry name" value="Isoprenoid_synthase_dom_sf"/>
</dbReference>
<proteinExistence type="inferred from homology"/>
<name>A0A0M0JED5_9EUKA</name>
<keyword evidence="8" id="KW-0812">Transmembrane</keyword>
<organism evidence="10 11">
    <name type="scientific">Chrysochromulina tobinii</name>
    <dbReference type="NCBI Taxonomy" id="1460289"/>
    <lineage>
        <taxon>Eukaryota</taxon>
        <taxon>Haptista</taxon>
        <taxon>Haptophyta</taxon>
        <taxon>Prymnesiophyceae</taxon>
        <taxon>Prymnesiales</taxon>
        <taxon>Chrysochromulinaceae</taxon>
        <taxon>Chrysochromulina</taxon>
    </lineage>
</organism>
<dbReference type="Gene3D" id="1.10.600.10">
    <property type="entry name" value="Farnesyl Diphosphate Synthase"/>
    <property type="match status" value="1"/>
</dbReference>
<evidence type="ECO:0000259" key="9">
    <source>
        <dbReference type="PROSITE" id="PS51462"/>
    </source>
</evidence>
<evidence type="ECO:0000256" key="7">
    <source>
        <dbReference type="SAM" id="MobiDB-lite"/>
    </source>
</evidence>
<keyword evidence="11" id="KW-1185">Reference proteome</keyword>
<dbReference type="Pfam" id="PF00494">
    <property type="entry name" value="SQS_PSY"/>
    <property type="match status" value="1"/>
</dbReference>
<comment type="similarity">
    <text evidence="2">Belongs to the IPP isomerase type 1 family.</text>
</comment>
<keyword evidence="4" id="KW-0808">Transferase</keyword>
<dbReference type="UniPathway" id="UPA00059">
    <property type="reaction ID" value="UER00104"/>
</dbReference>
<dbReference type="NCBIfam" id="TIGR02150">
    <property type="entry name" value="IPP_isom_1"/>
    <property type="match status" value="1"/>
</dbReference>
<dbReference type="OrthoDB" id="510307at2759"/>
<dbReference type="PROSITE" id="PS01045">
    <property type="entry name" value="SQUALEN_PHYTOEN_SYN_2"/>
    <property type="match status" value="1"/>
</dbReference>
<dbReference type="CDD" id="cd02885">
    <property type="entry name" value="NUDIX_IPP_Isomerase"/>
    <property type="match status" value="1"/>
</dbReference>
<dbReference type="PROSITE" id="PS51462">
    <property type="entry name" value="NUDIX"/>
    <property type="match status" value="1"/>
</dbReference>
<dbReference type="SUPFAM" id="SSF48576">
    <property type="entry name" value="Terpenoid synthases"/>
    <property type="match status" value="1"/>
</dbReference>
<dbReference type="GO" id="GO:0051996">
    <property type="term" value="F:squalene synthase [NAD(P)H] activity"/>
    <property type="evidence" value="ECO:0007669"/>
    <property type="project" value="InterPro"/>
</dbReference>
<dbReference type="InterPro" id="IPR015797">
    <property type="entry name" value="NUDIX_hydrolase-like_dom_sf"/>
</dbReference>
<dbReference type="CDD" id="cd00683">
    <property type="entry name" value="Trans_IPPS_HH"/>
    <property type="match status" value="1"/>
</dbReference>
<evidence type="ECO:0000256" key="3">
    <source>
        <dbReference type="ARBA" id="ARBA00012057"/>
    </source>
</evidence>
<dbReference type="InterPro" id="IPR000086">
    <property type="entry name" value="NUDIX_hydrolase_dom"/>
</dbReference>
<reference evidence="11" key="1">
    <citation type="journal article" date="2015" name="PLoS Genet.">
        <title>Genome Sequence and Transcriptome Analyses of Chrysochromulina tobin: Metabolic Tools for Enhanced Algal Fitness in the Prominent Order Prymnesiales (Haptophyceae).</title>
        <authorList>
            <person name="Hovde B.T."/>
            <person name="Deodato C.R."/>
            <person name="Hunsperger H.M."/>
            <person name="Ryken S.A."/>
            <person name="Yost W."/>
            <person name="Jha R.K."/>
            <person name="Patterson J."/>
            <person name="Monnat R.J. Jr."/>
            <person name="Barlow S.B."/>
            <person name="Starkenburg S.R."/>
            <person name="Cattolico R.A."/>
        </authorList>
    </citation>
    <scope>NUCLEOTIDE SEQUENCE</scope>
    <source>
        <strain evidence="11">CCMP291</strain>
    </source>
</reference>
<feature type="region of interest" description="Disordered" evidence="7">
    <location>
        <begin position="282"/>
        <end position="318"/>
    </location>
</feature>
<feature type="compositionally biased region" description="Basic and acidic residues" evidence="7">
    <location>
        <begin position="282"/>
        <end position="294"/>
    </location>
</feature>
<accession>A0A0M0JED5</accession>
<gene>
    <name evidence="10" type="ORF">Ctob_005851</name>
</gene>
<dbReference type="EC" id="5.3.3.2" evidence="3"/>
<evidence type="ECO:0000256" key="2">
    <source>
        <dbReference type="ARBA" id="ARBA00007579"/>
    </source>
</evidence>
<dbReference type="Gene3D" id="3.90.79.10">
    <property type="entry name" value="Nucleoside Triphosphate Pyrophosphohydrolase"/>
    <property type="match status" value="1"/>
</dbReference>
<feature type="transmembrane region" description="Helical" evidence="8">
    <location>
        <begin position="755"/>
        <end position="774"/>
    </location>
</feature>